<proteinExistence type="inferred from homology"/>
<dbReference type="InterPro" id="IPR038570">
    <property type="entry name" value="HicA_sf"/>
</dbReference>
<dbReference type="RefSeq" id="WP_054919606.1">
    <property type="nucleotide sequence ID" value="NZ_PVUH01000013.1"/>
</dbReference>
<evidence type="ECO:0000313" key="8">
    <source>
        <dbReference type="EMBL" id="PRW89918.1"/>
    </source>
</evidence>
<name>A0A2T0I3N3_PSEFL</name>
<keyword evidence="3" id="KW-0540">Nuclease</keyword>
<dbReference type="Proteomes" id="UP000239731">
    <property type="component" value="Unassembled WGS sequence"/>
</dbReference>
<evidence type="ECO:0000256" key="2">
    <source>
        <dbReference type="ARBA" id="ARBA00022649"/>
    </source>
</evidence>
<gene>
    <name evidence="8" type="ORF">C7A10_19445</name>
</gene>
<dbReference type="GO" id="GO:0003729">
    <property type="term" value="F:mRNA binding"/>
    <property type="evidence" value="ECO:0007669"/>
    <property type="project" value="InterPro"/>
</dbReference>
<evidence type="ECO:0000256" key="4">
    <source>
        <dbReference type="ARBA" id="ARBA00022759"/>
    </source>
</evidence>
<sequence>MKFSEFRRWLKAQGVTFEAGKGSHFKVIAPNGNRTTFADHGSKEMPEPTRKAIIKQLGL</sequence>
<evidence type="ECO:0000256" key="7">
    <source>
        <dbReference type="ARBA" id="ARBA00023016"/>
    </source>
</evidence>
<organism evidence="8 9">
    <name type="scientific">Pseudomonas fluorescens</name>
    <dbReference type="NCBI Taxonomy" id="294"/>
    <lineage>
        <taxon>Bacteria</taxon>
        <taxon>Pseudomonadati</taxon>
        <taxon>Pseudomonadota</taxon>
        <taxon>Gammaproteobacteria</taxon>
        <taxon>Pseudomonadales</taxon>
        <taxon>Pseudomonadaceae</taxon>
        <taxon>Pseudomonas</taxon>
    </lineage>
</organism>
<dbReference type="GO" id="GO:0016787">
    <property type="term" value="F:hydrolase activity"/>
    <property type="evidence" value="ECO:0007669"/>
    <property type="project" value="UniProtKB-KW"/>
</dbReference>
<dbReference type="SUPFAM" id="SSF54786">
    <property type="entry name" value="YcfA/nrd intein domain"/>
    <property type="match status" value="1"/>
</dbReference>
<dbReference type="InterPro" id="IPR012933">
    <property type="entry name" value="HicA_mRNA_interferase"/>
</dbReference>
<dbReference type="AlphaFoldDB" id="A0A2T0I3N3"/>
<evidence type="ECO:0000256" key="6">
    <source>
        <dbReference type="ARBA" id="ARBA00022884"/>
    </source>
</evidence>
<comment type="caution">
    <text evidence="8">The sequence shown here is derived from an EMBL/GenBank/DDBJ whole genome shotgun (WGS) entry which is preliminary data.</text>
</comment>
<keyword evidence="2" id="KW-1277">Toxin-antitoxin system</keyword>
<protein>
    <submittedName>
        <fullName evidence="8">Type II toxin-antitoxin system HicA family toxin</fullName>
    </submittedName>
</protein>
<comment type="similarity">
    <text evidence="1">Belongs to the HicA mRNA interferase family.</text>
</comment>
<evidence type="ECO:0000256" key="1">
    <source>
        <dbReference type="ARBA" id="ARBA00006620"/>
    </source>
</evidence>
<reference evidence="8 9" key="1">
    <citation type="submission" date="2018-03" db="EMBL/GenBank/DDBJ databases">
        <title>Blue discolouration in mozzarella cheese caused by Pseudomonas fluorescens.</title>
        <authorList>
            <person name="Chiesa F."/>
            <person name="Dalmasso A."/>
            <person name="Lomonaco S."/>
        </authorList>
    </citation>
    <scope>NUCLEOTIDE SEQUENCE [LARGE SCALE GENOMIC DNA]</scope>
    <source>
        <strain evidence="8 9">11293</strain>
    </source>
</reference>
<keyword evidence="5" id="KW-0378">Hydrolase</keyword>
<keyword evidence="4" id="KW-0255">Endonuclease</keyword>
<evidence type="ECO:0000256" key="5">
    <source>
        <dbReference type="ARBA" id="ARBA00022801"/>
    </source>
</evidence>
<evidence type="ECO:0000256" key="3">
    <source>
        <dbReference type="ARBA" id="ARBA00022722"/>
    </source>
</evidence>
<evidence type="ECO:0000313" key="9">
    <source>
        <dbReference type="Proteomes" id="UP000239731"/>
    </source>
</evidence>
<accession>A0A2T0I3N3</accession>
<dbReference type="Gene3D" id="3.30.920.30">
    <property type="entry name" value="Hypothetical protein"/>
    <property type="match status" value="1"/>
</dbReference>
<dbReference type="Pfam" id="PF07927">
    <property type="entry name" value="HicA_toxin"/>
    <property type="match status" value="1"/>
</dbReference>
<dbReference type="GO" id="GO:0004519">
    <property type="term" value="F:endonuclease activity"/>
    <property type="evidence" value="ECO:0007669"/>
    <property type="project" value="UniProtKB-KW"/>
</dbReference>
<keyword evidence="7" id="KW-0346">Stress response</keyword>
<keyword evidence="6" id="KW-0694">RNA-binding</keyword>
<dbReference type="EMBL" id="PVUH01000013">
    <property type="protein sequence ID" value="PRW89918.1"/>
    <property type="molecule type" value="Genomic_DNA"/>
</dbReference>